<dbReference type="OrthoDB" id="10064100at2759"/>
<dbReference type="KEGG" id="rsz:108837967"/>
<keyword evidence="9" id="KW-1185">Reference proteome</keyword>
<proteinExistence type="predicted"/>
<evidence type="ECO:0000256" key="6">
    <source>
        <dbReference type="ARBA" id="ARBA00022786"/>
    </source>
</evidence>
<dbReference type="AlphaFoldDB" id="A0A6J0M357"/>
<evidence type="ECO:0000313" key="9">
    <source>
        <dbReference type="Proteomes" id="UP000504610"/>
    </source>
</evidence>
<comment type="function">
    <text evidence="2">Functions as an E3 ubiquitin ligase.</text>
</comment>
<dbReference type="GO" id="GO:0016567">
    <property type="term" value="P:protein ubiquitination"/>
    <property type="evidence" value="ECO:0007669"/>
    <property type="project" value="UniProtKB-UniPathway"/>
</dbReference>
<keyword evidence="6" id="KW-0833">Ubl conjugation pathway</keyword>
<dbReference type="EC" id="2.3.2.27" evidence="4"/>
<evidence type="ECO:0000256" key="3">
    <source>
        <dbReference type="ARBA" id="ARBA00004906"/>
    </source>
</evidence>
<dbReference type="Proteomes" id="UP000504610">
    <property type="component" value="Chromosome 4"/>
</dbReference>
<dbReference type="RefSeq" id="XP_018466458.1">
    <property type="nucleotide sequence ID" value="XM_018610956.2"/>
</dbReference>
<accession>A0A6J0M357</accession>
<dbReference type="UniPathway" id="UPA00143"/>
<feature type="domain" description="U-box" evidence="8">
    <location>
        <begin position="263"/>
        <end position="334"/>
    </location>
</feature>
<evidence type="ECO:0000256" key="2">
    <source>
        <dbReference type="ARBA" id="ARBA00003861"/>
    </source>
</evidence>
<dbReference type="Pfam" id="PF04564">
    <property type="entry name" value="U-box"/>
    <property type="match status" value="1"/>
</dbReference>
<sequence>MDDKIYVAVTGRDLQNKSSLVWAIQNSGGRKFCIVYVQKLRLCRKEKERAHKSLDKYLNICRQMQVSAEKICIEMDSVEEGILHLISNRGVKKLVMGAAADRHYSMRMKYLQSKKAIYIHREAPATCHIWFTCKGYLICSREGRRRDELYLECASSNSLSQSETTKGTESVPNSSMAKHDDQIQVYDAIKKSENVYINELKPRKETEKALKLTKEELEKMIRKLQYKYSLSMEALRRLRQEQEELKIELREASKLKSNRKNHGPPQYFICPITQDVMEDPHVAADGFTYEGEAISSWFERGHETSPMTNKMLPHTTLVPNLALRSAIQEWLLKH</sequence>
<evidence type="ECO:0000256" key="1">
    <source>
        <dbReference type="ARBA" id="ARBA00000900"/>
    </source>
</evidence>
<dbReference type="PANTHER" id="PTHR45647:SF149">
    <property type="entry name" value="U-BOX DOMAIN-CONTAINING PROTEIN 36-RELATED"/>
    <property type="match status" value="1"/>
</dbReference>
<dbReference type="InterPro" id="IPR003613">
    <property type="entry name" value="Ubox_domain"/>
</dbReference>
<dbReference type="Gene3D" id="3.30.40.10">
    <property type="entry name" value="Zinc/RING finger domain, C3HC4 (zinc finger)"/>
    <property type="match status" value="1"/>
</dbReference>
<name>A0A6J0M357_RAPSA</name>
<dbReference type="InterPro" id="IPR013083">
    <property type="entry name" value="Znf_RING/FYVE/PHD"/>
</dbReference>
<comment type="catalytic activity">
    <reaction evidence="1">
        <text>S-ubiquitinyl-[E2 ubiquitin-conjugating enzyme]-L-cysteine + [acceptor protein]-L-lysine = [E2 ubiquitin-conjugating enzyme]-L-cysteine + N(6)-ubiquitinyl-[acceptor protein]-L-lysine.</text>
        <dbReference type="EC" id="2.3.2.27"/>
    </reaction>
</comment>
<comment type="pathway">
    <text evidence="3">Protein modification; protein ubiquitination.</text>
</comment>
<keyword evidence="7" id="KW-0175">Coiled coil</keyword>
<protein>
    <recommendedName>
        <fullName evidence="4">RING-type E3 ubiquitin transferase</fullName>
        <ecNumber evidence="4">2.3.2.27</ecNumber>
    </recommendedName>
</protein>
<keyword evidence="5" id="KW-0808">Transferase</keyword>
<evidence type="ECO:0000313" key="10">
    <source>
        <dbReference type="RefSeq" id="XP_018466458.1"/>
    </source>
</evidence>
<reference evidence="10" key="2">
    <citation type="submission" date="2025-08" db="UniProtKB">
        <authorList>
            <consortium name="RefSeq"/>
        </authorList>
    </citation>
    <scope>IDENTIFICATION</scope>
    <source>
        <tissue evidence="10">Leaf</tissue>
    </source>
</reference>
<dbReference type="SMART" id="SM00504">
    <property type="entry name" value="Ubox"/>
    <property type="match status" value="1"/>
</dbReference>
<gene>
    <name evidence="10" type="primary">LOC108837967</name>
</gene>
<dbReference type="PROSITE" id="PS51698">
    <property type="entry name" value="U_BOX"/>
    <property type="match status" value="1"/>
</dbReference>
<dbReference type="GO" id="GO:0061630">
    <property type="term" value="F:ubiquitin protein ligase activity"/>
    <property type="evidence" value="ECO:0007669"/>
    <property type="project" value="UniProtKB-EC"/>
</dbReference>
<dbReference type="InterPro" id="IPR051348">
    <property type="entry name" value="U-box_ubiquitin_ligases"/>
</dbReference>
<dbReference type="PANTHER" id="PTHR45647">
    <property type="entry name" value="OS02G0152300 PROTEIN"/>
    <property type="match status" value="1"/>
</dbReference>
<evidence type="ECO:0000256" key="5">
    <source>
        <dbReference type="ARBA" id="ARBA00022679"/>
    </source>
</evidence>
<dbReference type="CDD" id="cd01989">
    <property type="entry name" value="USP_STK_Ubox_N"/>
    <property type="match status" value="1"/>
</dbReference>
<dbReference type="CDD" id="cd16655">
    <property type="entry name" value="RING-Ubox_WDSUB1-like"/>
    <property type="match status" value="1"/>
</dbReference>
<evidence type="ECO:0000256" key="4">
    <source>
        <dbReference type="ARBA" id="ARBA00012483"/>
    </source>
</evidence>
<evidence type="ECO:0000256" key="7">
    <source>
        <dbReference type="SAM" id="Coils"/>
    </source>
</evidence>
<feature type="coiled-coil region" evidence="7">
    <location>
        <begin position="203"/>
        <end position="258"/>
    </location>
</feature>
<dbReference type="GeneID" id="108837967"/>
<dbReference type="SUPFAM" id="SSF57850">
    <property type="entry name" value="RING/U-box"/>
    <property type="match status" value="1"/>
</dbReference>
<reference evidence="9" key="1">
    <citation type="journal article" date="2019" name="Database">
        <title>The radish genome database (RadishGD): an integrated information resource for radish genomics.</title>
        <authorList>
            <person name="Yu H.J."/>
            <person name="Baek S."/>
            <person name="Lee Y.J."/>
            <person name="Cho A."/>
            <person name="Mun J.H."/>
        </authorList>
    </citation>
    <scope>NUCLEOTIDE SEQUENCE [LARGE SCALE GENOMIC DNA]</scope>
    <source>
        <strain evidence="9">cv. WK10039</strain>
    </source>
</reference>
<organism evidence="9 10">
    <name type="scientific">Raphanus sativus</name>
    <name type="common">Radish</name>
    <name type="synonym">Raphanus raphanistrum var. sativus</name>
    <dbReference type="NCBI Taxonomy" id="3726"/>
    <lineage>
        <taxon>Eukaryota</taxon>
        <taxon>Viridiplantae</taxon>
        <taxon>Streptophyta</taxon>
        <taxon>Embryophyta</taxon>
        <taxon>Tracheophyta</taxon>
        <taxon>Spermatophyta</taxon>
        <taxon>Magnoliopsida</taxon>
        <taxon>eudicotyledons</taxon>
        <taxon>Gunneridae</taxon>
        <taxon>Pentapetalae</taxon>
        <taxon>rosids</taxon>
        <taxon>malvids</taxon>
        <taxon>Brassicales</taxon>
        <taxon>Brassicaceae</taxon>
        <taxon>Brassiceae</taxon>
        <taxon>Raphanus</taxon>
    </lineage>
</organism>
<evidence type="ECO:0000259" key="8">
    <source>
        <dbReference type="PROSITE" id="PS51698"/>
    </source>
</evidence>